<dbReference type="EMBL" id="JAGVRK010000001">
    <property type="protein sequence ID" value="MBS2970361.1"/>
    <property type="molecule type" value="Genomic_DNA"/>
</dbReference>
<sequence>MDGYPEEYYQFFIHFNEGDFYTCHDLLEEMWLTDKSNLFLKGLLQMSVALYHYSYGNLKGARSMMLAGRKYIQPYRPSHWGIDLEKTSQFMENCLLIIPQVPDKVPYEMTKDLPRLPLLILYLESS</sequence>
<name>A0ABS5LHY7_9BACI</name>
<protein>
    <submittedName>
        <fullName evidence="1">DUF309 domain-containing protein</fullName>
    </submittedName>
</protein>
<evidence type="ECO:0000313" key="2">
    <source>
        <dbReference type="Proteomes" id="UP000682403"/>
    </source>
</evidence>
<keyword evidence="2" id="KW-1185">Reference proteome</keyword>
<dbReference type="RefSeq" id="WP_211560469.1">
    <property type="nucleotide sequence ID" value="NZ_JAGVRK010000001.1"/>
</dbReference>
<dbReference type="InterPro" id="IPR023203">
    <property type="entry name" value="TTHA0068_sf"/>
</dbReference>
<proteinExistence type="predicted"/>
<dbReference type="Pfam" id="PF03745">
    <property type="entry name" value="DUF309"/>
    <property type="match status" value="1"/>
</dbReference>
<dbReference type="PANTHER" id="PTHR34796:SF1">
    <property type="entry name" value="EXPRESSED PROTEIN"/>
    <property type="match status" value="1"/>
</dbReference>
<evidence type="ECO:0000313" key="1">
    <source>
        <dbReference type="EMBL" id="MBS2970361.1"/>
    </source>
</evidence>
<dbReference type="Proteomes" id="UP000682403">
    <property type="component" value="Unassembled WGS sequence"/>
</dbReference>
<gene>
    <name evidence="1" type="ORF">J9317_16560</name>
</gene>
<reference evidence="1 2" key="1">
    <citation type="submission" date="2021-04" db="EMBL/GenBank/DDBJ databases">
        <title>Metabacillus sp. strain KIGAM252 whole genome sequence.</title>
        <authorList>
            <person name="Seo M.-J."/>
            <person name="Cho E.-S."/>
            <person name="Hwang C.Y."/>
            <person name="Yoon D.J."/>
        </authorList>
    </citation>
    <scope>NUCLEOTIDE SEQUENCE [LARGE SCALE GENOMIC DNA]</scope>
    <source>
        <strain evidence="1 2">KIGAM252</strain>
    </source>
</reference>
<dbReference type="InterPro" id="IPR005500">
    <property type="entry name" value="DUF309"/>
</dbReference>
<accession>A0ABS5LHY7</accession>
<comment type="caution">
    <text evidence="1">The sequence shown here is derived from an EMBL/GenBank/DDBJ whole genome shotgun (WGS) entry which is preliminary data.</text>
</comment>
<organism evidence="1 2">
    <name type="scientific">Metabacillus flavus</name>
    <dbReference type="NCBI Taxonomy" id="2823519"/>
    <lineage>
        <taxon>Bacteria</taxon>
        <taxon>Bacillati</taxon>
        <taxon>Bacillota</taxon>
        <taxon>Bacilli</taxon>
        <taxon>Bacillales</taxon>
        <taxon>Bacillaceae</taxon>
        <taxon>Metabacillus</taxon>
    </lineage>
</organism>
<dbReference type="SUPFAM" id="SSF140663">
    <property type="entry name" value="TTHA0068-like"/>
    <property type="match status" value="1"/>
</dbReference>
<dbReference type="PANTHER" id="PTHR34796">
    <property type="entry name" value="EXPRESSED PROTEIN"/>
    <property type="match status" value="1"/>
</dbReference>
<dbReference type="Gene3D" id="1.10.3450.10">
    <property type="entry name" value="TTHA0068-like"/>
    <property type="match status" value="1"/>
</dbReference>